<accession>A0A7S1VGJ6</accession>
<feature type="compositionally biased region" description="Polar residues" evidence="1">
    <location>
        <begin position="105"/>
        <end position="118"/>
    </location>
</feature>
<feature type="region of interest" description="Disordered" evidence="1">
    <location>
        <begin position="191"/>
        <end position="214"/>
    </location>
</feature>
<protein>
    <submittedName>
        <fullName evidence="2">Uncharacterized protein</fullName>
    </submittedName>
</protein>
<feature type="compositionally biased region" description="Basic and acidic residues" evidence="1">
    <location>
        <begin position="92"/>
        <end position="101"/>
    </location>
</feature>
<evidence type="ECO:0000313" key="2">
    <source>
        <dbReference type="EMBL" id="CAD9299261.1"/>
    </source>
</evidence>
<feature type="compositionally biased region" description="Low complexity" evidence="1">
    <location>
        <begin position="201"/>
        <end position="214"/>
    </location>
</feature>
<feature type="compositionally biased region" description="Polar residues" evidence="1">
    <location>
        <begin position="132"/>
        <end position="141"/>
    </location>
</feature>
<gene>
    <name evidence="2" type="ORF">GOCE00092_LOCUS20859</name>
</gene>
<dbReference type="AlphaFoldDB" id="A0A7S1VGJ6"/>
<evidence type="ECO:0000256" key="1">
    <source>
        <dbReference type="SAM" id="MobiDB-lite"/>
    </source>
</evidence>
<name>A0A7S1VGJ6_9STRA</name>
<reference evidence="2" key="1">
    <citation type="submission" date="2021-01" db="EMBL/GenBank/DDBJ databases">
        <authorList>
            <person name="Corre E."/>
            <person name="Pelletier E."/>
            <person name="Niang G."/>
            <person name="Scheremetjew M."/>
            <person name="Finn R."/>
            <person name="Kale V."/>
            <person name="Holt S."/>
            <person name="Cochrane G."/>
            <person name="Meng A."/>
            <person name="Brown T."/>
            <person name="Cohen L."/>
        </authorList>
    </citation>
    <scope>NUCLEOTIDE SEQUENCE</scope>
    <source>
        <strain evidence="2">CCMP 410</strain>
    </source>
</reference>
<organism evidence="2">
    <name type="scientific">Grammatophora oceanica</name>
    <dbReference type="NCBI Taxonomy" id="210454"/>
    <lineage>
        <taxon>Eukaryota</taxon>
        <taxon>Sar</taxon>
        <taxon>Stramenopiles</taxon>
        <taxon>Ochrophyta</taxon>
        <taxon>Bacillariophyta</taxon>
        <taxon>Fragilariophyceae</taxon>
        <taxon>Fragilariophycidae</taxon>
        <taxon>Rhabdonematales</taxon>
        <taxon>Grammatophoraceae</taxon>
        <taxon>Grammatophora</taxon>
    </lineage>
</organism>
<feature type="region of interest" description="Disordered" evidence="1">
    <location>
        <begin position="75"/>
        <end position="144"/>
    </location>
</feature>
<sequence length="348" mass="38948">MLMTMTPSSSTTTDDIKLMLPHSATTLSNDNFHPTSLSSCRVGTNIMAAPAIFAPVMTTTTRPMYPASCASYTAPTIVNTPQPSVGMKRKRSDLQHHREADADNNAPSTPRSSNITSNKNKRTRRHYATPSAFEQPQQQQRKSVRFSPAITVCYDNEDLNDNLVQSDLWWSHDELMDMKRHAKQLAQHIAAKHAQHVQQESTTATSNNNNDSSTSIPYVKVVEGVYKSCIKAPSDERKVQRDLHGLMVWAQHGHSRRGLERWSVKHLGAHCAYRRQMMMHRMAKCIESYNTNNNNAANQNNGSTTSNSLDEALAKICRYYTKPSQQFALAMGASDSVAARAEHNHDTF</sequence>
<proteinExistence type="predicted"/>
<dbReference type="EMBL" id="HBGK01039975">
    <property type="protein sequence ID" value="CAD9299261.1"/>
    <property type="molecule type" value="Transcribed_RNA"/>
</dbReference>